<keyword evidence="2" id="KW-1185">Reference proteome</keyword>
<proteinExistence type="predicted"/>
<evidence type="ECO:0000313" key="1">
    <source>
        <dbReference type="EMBL" id="KAG6590345.1"/>
    </source>
</evidence>
<dbReference type="EMBL" id="JAGKQH010000010">
    <property type="protein sequence ID" value="KAG6590345.1"/>
    <property type="molecule type" value="Genomic_DNA"/>
</dbReference>
<name>A0AAV6N4U3_9ROSI</name>
<reference evidence="1 2" key="1">
    <citation type="journal article" date="2021" name="Hortic Res">
        <title>The domestication of Cucurbita argyrosperma as revealed by the genome of its wild relative.</title>
        <authorList>
            <person name="Barrera-Redondo J."/>
            <person name="Sanchez-de la Vega G."/>
            <person name="Aguirre-Liguori J.A."/>
            <person name="Castellanos-Morales G."/>
            <person name="Gutierrez-Guerrero Y.T."/>
            <person name="Aguirre-Dugua X."/>
            <person name="Aguirre-Planter E."/>
            <person name="Tenaillon M.I."/>
            <person name="Lira-Saade R."/>
            <person name="Eguiarte L.E."/>
        </authorList>
    </citation>
    <scope>NUCLEOTIDE SEQUENCE [LARGE SCALE GENOMIC DNA]</scope>
    <source>
        <strain evidence="1">JBR-2021</strain>
    </source>
</reference>
<dbReference type="AlphaFoldDB" id="A0AAV6N4U3"/>
<feature type="non-terminal residue" evidence="1">
    <location>
        <position position="1"/>
    </location>
</feature>
<organism evidence="1 2">
    <name type="scientific">Cucurbita argyrosperma subsp. sororia</name>
    <dbReference type="NCBI Taxonomy" id="37648"/>
    <lineage>
        <taxon>Eukaryota</taxon>
        <taxon>Viridiplantae</taxon>
        <taxon>Streptophyta</taxon>
        <taxon>Embryophyta</taxon>
        <taxon>Tracheophyta</taxon>
        <taxon>Spermatophyta</taxon>
        <taxon>Magnoliopsida</taxon>
        <taxon>eudicotyledons</taxon>
        <taxon>Gunneridae</taxon>
        <taxon>Pentapetalae</taxon>
        <taxon>rosids</taxon>
        <taxon>fabids</taxon>
        <taxon>Cucurbitales</taxon>
        <taxon>Cucurbitaceae</taxon>
        <taxon>Cucurbiteae</taxon>
        <taxon>Cucurbita</taxon>
    </lineage>
</organism>
<gene>
    <name evidence="1" type="ORF">SDJN03_15768</name>
</gene>
<sequence length="118" mass="13119">MEITLQAASNLLTQDAGKALSGAKESSPILKTDEENRLVAIADFLFHLGIGNYRKKKHLEKLNVDEQEECSYRKKQMGTCCCVYVSESQSARVEPAVDASGDHFVLRQDVFLLSVVIE</sequence>
<dbReference type="Proteomes" id="UP000685013">
    <property type="component" value="Chromosome 10"/>
</dbReference>
<protein>
    <submittedName>
        <fullName evidence="1">Uncharacterized protein</fullName>
    </submittedName>
</protein>
<comment type="caution">
    <text evidence="1">The sequence shown here is derived from an EMBL/GenBank/DDBJ whole genome shotgun (WGS) entry which is preliminary data.</text>
</comment>
<evidence type="ECO:0000313" key="2">
    <source>
        <dbReference type="Proteomes" id="UP000685013"/>
    </source>
</evidence>
<accession>A0AAV6N4U3</accession>